<keyword evidence="2 5" id="KW-0812">Transmembrane</keyword>
<dbReference type="RefSeq" id="XP_001387822.2">
    <property type="nucleotide sequence ID" value="XM_001387785.1"/>
</dbReference>
<feature type="transmembrane region" description="Helical" evidence="5">
    <location>
        <begin position="461"/>
        <end position="483"/>
    </location>
</feature>
<protein>
    <submittedName>
        <fullName evidence="6">Multidrug efflux protein</fullName>
    </submittedName>
</protein>
<comment type="subcellular location">
    <subcellularLocation>
        <location evidence="1">Membrane</location>
        <topology evidence="1">Multi-pass membrane protein</topology>
    </subcellularLocation>
</comment>
<evidence type="ECO:0000256" key="4">
    <source>
        <dbReference type="ARBA" id="ARBA00023136"/>
    </source>
</evidence>
<keyword evidence="3 5" id="KW-1133">Transmembrane helix</keyword>
<dbReference type="GeneID" id="4851115"/>
<feature type="transmembrane region" description="Helical" evidence="5">
    <location>
        <begin position="489"/>
        <end position="511"/>
    </location>
</feature>
<dbReference type="EMBL" id="AAVQ01000001">
    <property type="protein sequence ID" value="EAZ63799.2"/>
    <property type="molecule type" value="Genomic_DNA"/>
</dbReference>
<organism evidence="6 7">
    <name type="scientific">Scheffersomyces stipitis (strain ATCC 58785 / CBS 6054 / NBRC 10063 / NRRL Y-11545)</name>
    <name type="common">Yeast</name>
    <name type="synonym">Pichia stipitis</name>
    <dbReference type="NCBI Taxonomy" id="322104"/>
    <lineage>
        <taxon>Eukaryota</taxon>
        <taxon>Fungi</taxon>
        <taxon>Dikarya</taxon>
        <taxon>Ascomycota</taxon>
        <taxon>Saccharomycotina</taxon>
        <taxon>Pichiomycetes</taxon>
        <taxon>Debaryomycetaceae</taxon>
        <taxon>Scheffersomyces</taxon>
    </lineage>
</organism>
<dbReference type="OrthoDB" id="3026777at2759"/>
<dbReference type="Proteomes" id="UP000002258">
    <property type="component" value="Chromosome 1"/>
</dbReference>
<dbReference type="AlphaFoldDB" id="A3GFR6"/>
<evidence type="ECO:0000256" key="5">
    <source>
        <dbReference type="SAM" id="Phobius"/>
    </source>
</evidence>
<reference evidence="6 7" key="1">
    <citation type="journal article" date="2007" name="Nat. Biotechnol.">
        <title>Genome sequence of the lignocellulose-bioconverting and xylose-fermenting yeast Pichia stipitis.</title>
        <authorList>
            <person name="Jeffries T.W."/>
            <person name="Grigoriev I.V."/>
            <person name="Grimwood J."/>
            <person name="Laplaza J.M."/>
            <person name="Aerts A."/>
            <person name="Salamov A."/>
            <person name="Schmutz J."/>
            <person name="Lindquist E."/>
            <person name="Dehal P."/>
            <person name="Shapiro H."/>
            <person name="Jin Y.S."/>
            <person name="Passoth V."/>
            <person name="Richardson P.M."/>
        </authorList>
    </citation>
    <scope>NUCLEOTIDE SEQUENCE [LARGE SCALE GENOMIC DNA]</scope>
    <source>
        <strain evidence="7">ATCC 58785 / CBS 6054 / NBRC 10063 / NRRL Y-11545</strain>
    </source>
</reference>
<dbReference type="Gene3D" id="1.20.1250.20">
    <property type="entry name" value="MFS general substrate transporter like domains"/>
    <property type="match status" value="1"/>
</dbReference>
<feature type="transmembrane region" description="Helical" evidence="5">
    <location>
        <begin position="556"/>
        <end position="575"/>
    </location>
</feature>
<dbReference type="InterPro" id="IPR036259">
    <property type="entry name" value="MFS_trans_sf"/>
</dbReference>
<comment type="caution">
    <text evidence="6">The sequence shown here is derived from an EMBL/GenBank/DDBJ whole genome shotgun (WGS) entry which is preliminary data.</text>
</comment>
<evidence type="ECO:0000256" key="1">
    <source>
        <dbReference type="ARBA" id="ARBA00004141"/>
    </source>
</evidence>
<dbReference type="SUPFAM" id="SSF103473">
    <property type="entry name" value="MFS general substrate transporter"/>
    <property type="match status" value="1"/>
</dbReference>
<gene>
    <name evidence="6" type="primary">YJQ3.2</name>
    <name evidence="6" type="ORF">PICST_80441</name>
</gene>
<keyword evidence="4 5" id="KW-0472">Membrane</keyword>
<dbReference type="KEGG" id="pic:PICST_80441"/>
<dbReference type="GO" id="GO:0022857">
    <property type="term" value="F:transmembrane transporter activity"/>
    <property type="evidence" value="ECO:0007669"/>
    <property type="project" value="InterPro"/>
</dbReference>
<dbReference type="Pfam" id="PF07690">
    <property type="entry name" value="MFS_1"/>
    <property type="match status" value="1"/>
</dbReference>
<feature type="transmembrane region" description="Helical" evidence="5">
    <location>
        <begin position="71"/>
        <end position="94"/>
    </location>
</feature>
<feature type="transmembrane region" description="Helical" evidence="5">
    <location>
        <begin position="186"/>
        <end position="211"/>
    </location>
</feature>
<dbReference type="PANTHER" id="PTHR23507:SF1">
    <property type="entry name" value="FI18259P1-RELATED"/>
    <property type="match status" value="1"/>
</dbReference>
<evidence type="ECO:0000256" key="2">
    <source>
        <dbReference type="ARBA" id="ARBA00022692"/>
    </source>
</evidence>
<feature type="transmembrane region" description="Helical" evidence="5">
    <location>
        <begin position="523"/>
        <end position="544"/>
    </location>
</feature>
<dbReference type="InterPro" id="IPR011701">
    <property type="entry name" value="MFS"/>
</dbReference>
<feature type="transmembrane region" description="Helical" evidence="5">
    <location>
        <begin position="380"/>
        <end position="408"/>
    </location>
</feature>
<accession>A3GFR6</accession>
<dbReference type="GO" id="GO:0016020">
    <property type="term" value="C:membrane"/>
    <property type="evidence" value="ECO:0007669"/>
    <property type="project" value="UniProtKB-SubCell"/>
</dbReference>
<evidence type="ECO:0000256" key="3">
    <source>
        <dbReference type="ARBA" id="ARBA00022989"/>
    </source>
</evidence>
<keyword evidence="7" id="KW-1185">Reference proteome</keyword>
<evidence type="ECO:0000313" key="6">
    <source>
        <dbReference type="EMBL" id="EAZ63799.2"/>
    </source>
</evidence>
<feature type="transmembrane region" description="Helical" evidence="5">
    <location>
        <begin position="280"/>
        <end position="301"/>
    </location>
</feature>
<dbReference type="PANTHER" id="PTHR23507">
    <property type="entry name" value="ZGC:174356"/>
    <property type="match status" value="1"/>
</dbReference>
<feature type="transmembrane region" description="Helical" evidence="5">
    <location>
        <begin position="420"/>
        <end position="441"/>
    </location>
</feature>
<name>A3GFR6_PICST</name>
<sequence>MTKSKSPQLQEEIVEIPEADPSSFGNDTSAILEHAAEEVYGALVEDTDDEDLDEDALWLREQRESNKSLHWLLRPTVLTMCFVALSYFTGMAIAEPGKSLAIYQLACNTVETDGVCDPVSTQILVSTLAQYQLVVGTSFALLASTKVGVLSDIYGRKPLIAGYIVANTLQRYFQYFLFAHYKELPFVMLVVGEGLVNFCGGLSSFGALMQAYISDVVEPHQRIYSIGLAMAAMQVGAAIGPIICNLIVSQIKDEVVAPIKGPQFHVMSISARADLRKKDIVPLQVELFVFTLLAIYLVFFFPESRSEKAKTKSRSNSVASGNSSGSGRLDAVAQLQTLEQPTLLNRVGHMLNLFRPLILLTYPASVVSSNNKSRHIRYRIAIISIVLVGSIVNAIVTGIGTILIQYGILKFNWDTQDLGYMLSLFSGSMTFMYIVGSPILIHTVLRKWCGLKVMKRQLDMVDFSVILFARVADIFAFVFMAMAKNTGQMLASLSLIALGAPAGPTISSALLKFYPASKAGEFFAAMSLLQNIFTLVFPLATLSLFKYGLKNGVPQLGFYLVAVACLVNSIVIIFVKKVLRLNRHSTDDQLVRSSSMISLPSSHLST</sequence>
<dbReference type="HOGENOM" id="CLU_017517_2_0_1"/>
<dbReference type="eggNOG" id="KOG2816">
    <property type="taxonomic scope" value="Eukaryota"/>
</dbReference>
<dbReference type="FunCoup" id="A3GFR6">
    <property type="interactions" value="96"/>
</dbReference>
<dbReference type="InParanoid" id="A3GFR6"/>
<dbReference type="STRING" id="322104.A3GFR6"/>
<evidence type="ECO:0000313" key="7">
    <source>
        <dbReference type="Proteomes" id="UP000002258"/>
    </source>
</evidence>
<proteinExistence type="predicted"/>
<feature type="transmembrane region" description="Helical" evidence="5">
    <location>
        <begin position="223"/>
        <end position="248"/>
    </location>
</feature>